<gene>
    <name evidence="2" type="ORF">DLAC_02335</name>
</gene>
<keyword evidence="1" id="KW-0175">Coiled coil</keyword>
<dbReference type="EMBL" id="LODT01000011">
    <property type="protein sequence ID" value="KYR01217.1"/>
    <property type="molecule type" value="Genomic_DNA"/>
</dbReference>
<sequence length="80" mass="9338">MDLASFEQRAIKAELIIEELSKRVEALENSLLNSTHKYEDKSSETISKDTYKALVKENEDLKKTLEKQEYRIKHLVANLK</sequence>
<accession>A0A152A560</accession>
<organism evidence="2 3">
    <name type="scientific">Tieghemostelium lacteum</name>
    <name type="common">Slime mold</name>
    <name type="synonym">Dictyostelium lacteum</name>
    <dbReference type="NCBI Taxonomy" id="361077"/>
    <lineage>
        <taxon>Eukaryota</taxon>
        <taxon>Amoebozoa</taxon>
        <taxon>Evosea</taxon>
        <taxon>Eumycetozoa</taxon>
        <taxon>Dictyostelia</taxon>
        <taxon>Dictyosteliales</taxon>
        <taxon>Raperosteliaceae</taxon>
        <taxon>Tieghemostelium</taxon>
    </lineage>
</organism>
<evidence type="ECO:0000313" key="3">
    <source>
        <dbReference type="Proteomes" id="UP000076078"/>
    </source>
</evidence>
<dbReference type="InParanoid" id="A0A152A560"/>
<reference evidence="2 3" key="1">
    <citation type="submission" date="2015-12" db="EMBL/GenBank/DDBJ databases">
        <title>Dictyostelia acquired genes for synthesis and detection of signals that induce cell-type specialization by lateral gene transfer from prokaryotes.</title>
        <authorList>
            <person name="Gloeckner G."/>
            <person name="Schaap P."/>
        </authorList>
    </citation>
    <scope>NUCLEOTIDE SEQUENCE [LARGE SCALE GENOMIC DNA]</scope>
    <source>
        <strain evidence="2 3">TK</strain>
    </source>
</reference>
<name>A0A152A560_TIELA</name>
<proteinExistence type="predicted"/>
<dbReference type="OrthoDB" id="19183at2759"/>
<dbReference type="AlphaFoldDB" id="A0A152A560"/>
<comment type="caution">
    <text evidence="2">The sequence shown here is derived from an EMBL/GenBank/DDBJ whole genome shotgun (WGS) entry which is preliminary data.</text>
</comment>
<evidence type="ECO:0000256" key="1">
    <source>
        <dbReference type="SAM" id="Coils"/>
    </source>
</evidence>
<protein>
    <submittedName>
        <fullName evidence="2">Uncharacterized protein</fullName>
    </submittedName>
</protein>
<evidence type="ECO:0000313" key="2">
    <source>
        <dbReference type="EMBL" id="KYR01217.1"/>
    </source>
</evidence>
<dbReference type="OMA" id="QNYRINH"/>
<dbReference type="Proteomes" id="UP000076078">
    <property type="component" value="Unassembled WGS sequence"/>
</dbReference>
<feature type="coiled-coil region" evidence="1">
    <location>
        <begin position="3"/>
        <end position="78"/>
    </location>
</feature>
<keyword evidence="3" id="KW-1185">Reference proteome</keyword>